<feature type="region of interest" description="Disordered" evidence="1">
    <location>
        <begin position="281"/>
        <end position="309"/>
    </location>
</feature>
<organism evidence="4 5">
    <name type="scientific">Jaminaea rosea</name>
    <dbReference type="NCBI Taxonomy" id="1569628"/>
    <lineage>
        <taxon>Eukaryota</taxon>
        <taxon>Fungi</taxon>
        <taxon>Dikarya</taxon>
        <taxon>Basidiomycota</taxon>
        <taxon>Ustilaginomycotina</taxon>
        <taxon>Exobasidiomycetes</taxon>
        <taxon>Microstromatales</taxon>
        <taxon>Microstromatales incertae sedis</taxon>
        <taxon>Jaminaea</taxon>
    </lineage>
</organism>
<dbReference type="SUPFAM" id="SSF103481">
    <property type="entry name" value="Multidrug resistance efflux transporter EmrE"/>
    <property type="match status" value="1"/>
</dbReference>
<dbReference type="Proteomes" id="UP000245884">
    <property type="component" value="Unassembled WGS sequence"/>
</dbReference>
<feature type="transmembrane region" description="Helical" evidence="2">
    <location>
        <begin position="230"/>
        <end position="248"/>
    </location>
</feature>
<evidence type="ECO:0000313" key="5">
    <source>
        <dbReference type="Proteomes" id="UP000245884"/>
    </source>
</evidence>
<dbReference type="InterPro" id="IPR000620">
    <property type="entry name" value="EamA_dom"/>
</dbReference>
<feature type="domain" description="EamA" evidence="3">
    <location>
        <begin position="190"/>
        <end position="270"/>
    </location>
</feature>
<dbReference type="InterPro" id="IPR026505">
    <property type="entry name" value="Solute_c_fam_35_mem_F3/F4"/>
</dbReference>
<dbReference type="RefSeq" id="XP_025362514.1">
    <property type="nucleotide sequence ID" value="XM_025505951.1"/>
</dbReference>
<feature type="transmembrane region" description="Helical" evidence="2">
    <location>
        <begin position="601"/>
        <end position="620"/>
    </location>
</feature>
<reference evidence="4 5" key="1">
    <citation type="journal article" date="2018" name="Mol. Biol. Evol.">
        <title>Broad Genomic Sampling Reveals a Smut Pathogenic Ancestry of the Fungal Clade Ustilaginomycotina.</title>
        <authorList>
            <person name="Kijpornyongpan T."/>
            <person name="Mondo S.J."/>
            <person name="Barry K."/>
            <person name="Sandor L."/>
            <person name="Lee J."/>
            <person name="Lipzen A."/>
            <person name="Pangilinan J."/>
            <person name="LaButti K."/>
            <person name="Hainaut M."/>
            <person name="Henrissat B."/>
            <person name="Grigoriev I.V."/>
            <person name="Spatafora J.W."/>
            <person name="Aime M.C."/>
        </authorList>
    </citation>
    <scope>NUCLEOTIDE SEQUENCE [LARGE SCALE GENOMIC DNA]</scope>
    <source>
        <strain evidence="4 5">MCA 5214</strain>
    </source>
</reference>
<feature type="compositionally biased region" description="Basic and acidic residues" evidence="1">
    <location>
        <begin position="492"/>
        <end position="501"/>
    </location>
</feature>
<feature type="transmembrane region" description="Helical" evidence="2">
    <location>
        <begin position="198"/>
        <end position="218"/>
    </location>
</feature>
<proteinExistence type="predicted"/>
<feature type="transmembrane region" description="Helical" evidence="2">
    <location>
        <begin position="627"/>
        <end position="647"/>
    </location>
</feature>
<dbReference type="GeneID" id="37027774"/>
<keyword evidence="2" id="KW-1133">Transmembrane helix</keyword>
<feature type="region of interest" description="Disordered" evidence="1">
    <location>
        <begin position="1"/>
        <end position="34"/>
    </location>
</feature>
<gene>
    <name evidence="4" type="ORF">BDZ90DRAFT_231679</name>
</gene>
<keyword evidence="5" id="KW-1185">Reference proteome</keyword>
<feature type="compositionally biased region" description="Acidic residues" evidence="1">
    <location>
        <begin position="502"/>
        <end position="513"/>
    </location>
</feature>
<feature type="region of interest" description="Disordered" evidence="1">
    <location>
        <begin position="492"/>
        <end position="531"/>
    </location>
</feature>
<dbReference type="AlphaFoldDB" id="A0A316URI1"/>
<dbReference type="InterPro" id="IPR037185">
    <property type="entry name" value="EmrE-like"/>
</dbReference>
<feature type="transmembrane region" description="Helical" evidence="2">
    <location>
        <begin position="653"/>
        <end position="675"/>
    </location>
</feature>
<feature type="compositionally biased region" description="Low complexity" evidence="1">
    <location>
        <begin position="293"/>
        <end position="309"/>
    </location>
</feature>
<dbReference type="OrthoDB" id="10062838at2759"/>
<dbReference type="PANTHER" id="PTHR19346">
    <property type="entry name" value="SUGAR PHOSPHATE TRANSPORTER DOMAIN-CONTAINING PROTEIN"/>
    <property type="match status" value="1"/>
</dbReference>
<feature type="transmembrane region" description="Helical" evidence="2">
    <location>
        <begin position="567"/>
        <end position="589"/>
    </location>
</feature>
<keyword evidence="2" id="KW-0472">Membrane</keyword>
<evidence type="ECO:0000256" key="2">
    <source>
        <dbReference type="SAM" id="Phobius"/>
    </source>
</evidence>
<dbReference type="PANTHER" id="PTHR19346:SF4">
    <property type="entry name" value="SUGAR PHOSPHATE TRANSPORTER DOMAIN-CONTAINING PROTEIN"/>
    <property type="match status" value="1"/>
</dbReference>
<name>A0A316URI1_9BASI</name>
<dbReference type="STRING" id="1569628.A0A316URI1"/>
<evidence type="ECO:0000256" key="1">
    <source>
        <dbReference type="SAM" id="MobiDB-lite"/>
    </source>
</evidence>
<dbReference type="Pfam" id="PF00892">
    <property type="entry name" value="EamA"/>
    <property type="match status" value="1"/>
</dbReference>
<dbReference type="EMBL" id="KZ819666">
    <property type="protein sequence ID" value="PWN27902.1"/>
    <property type="molecule type" value="Genomic_DNA"/>
</dbReference>
<evidence type="ECO:0000259" key="3">
    <source>
        <dbReference type="Pfam" id="PF00892"/>
    </source>
</evidence>
<keyword evidence="2" id="KW-0812">Transmembrane</keyword>
<accession>A0A316URI1</accession>
<protein>
    <recommendedName>
        <fullName evidence="3">EamA domain-containing protein</fullName>
    </recommendedName>
</protein>
<feature type="transmembrane region" description="Helical" evidence="2">
    <location>
        <begin position="254"/>
        <end position="274"/>
    </location>
</feature>
<evidence type="ECO:0000313" key="4">
    <source>
        <dbReference type="EMBL" id="PWN27902.1"/>
    </source>
</evidence>
<dbReference type="GO" id="GO:0016020">
    <property type="term" value="C:membrane"/>
    <property type="evidence" value="ECO:0007669"/>
    <property type="project" value="InterPro"/>
</dbReference>
<sequence length="679" mass="73516">MASRDEQARSMASSSRAGGGGENSGETTSAKGRLARLPGGNKALAAFGISLVSYTLQTEAAQYVQQGLGYRKPLLSLYLGHSGFATLLPAHLLFLTWTSGMPLSHHLHLIAQNLHWQLKTPTRSVKEGEVQEEIRRRLSTYSGRMSMSERRRENGDIESRSSVRARPTSWRDSMRLARPQPVYSTWSEHRFGFDAPKFVLLLLVLVAAITIPALSWYTAVPMTSMADITALYNTFSVWALVFSVWFLGEKWSRYKVLSVIMACGGVVIVAYGGAEHRKKPKELDPVYGKPGHSTTTSSPAPTSTTTTLGSALPTVTEAAVRAVVDWGTSALLQARGGGEAIPPDSTTLTPAPAEDASNPLLGDLLALFAAVTMAAYEMAFKLLGTLPDEDEQKRRYDGTAVTRHESEVGMRQDGEDEGLLHKIGDDEDEMENEPTVDRPSQSLAIPDHVHDERSAIWEGGDVAASGYGSNGNGTPTATMDADRQPDAKMISDRLGETKDDKDEAESVLDDGDADEMRAGSTRLARPRSARFAEDEEEEEVLKAELNNVAMMGTWIPPPLPFGLHANIMTAGIGAVTFATLWIGLVVAHITGWERFEWPHNWLTVFAILFVVVSGIIFNGCFMILLGLWGPVVASISCLLSTVAVAVLDGLLAAHFSLTSALGCLFIMMGFGLLLAEPGH</sequence>